<dbReference type="AlphaFoldDB" id="A0A1G2QYG1"/>
<dbReference type="EMBL" id="MHTT01000013">
    <property type="protein sequence ID" value="OHA65497.1"/>
    <property type="molecule type" value="Genomic_DNA"/>
</dbReference>
<protein>
    <submittedName>
        <fullName evidence="1">Uncharacterized protein</fullName>
    </submittedName>
</protein>
<dbReference type="STRING" id="1802448.A2672_00485"/>
<organism evidence="1 2">
    <name type="scientific">Candidatus Wildermuthbacteria bacterium RIFCSPHIGHO2_01_FULL_49_22b</name>
    <dbReference type="NCBI Taxonomy" id="1802448"/>
    <lineage>
        <taxon>Bacteria</taxon>
        <taxon>Candidatus Wildermuthiibacteriota</taxon>
    </lineage>
</organism>
<reference evidence="1 2" key="1">
    <citation type="journal article" date="2016" name="Nat. Commun.">
        <title>Thousands of microbial genomes shed light on interconnected biogeochemical processes in an aquifer system.</title>
        <authorList>
            <person name="Anantharaman K."/>
            <person name="Brown C.T."/>
            <person name="Hug L.A."/>
            <person name="Sharon I."/>
            <person name="Castelle C.J."/>
            <person name="Probst A.J."/>
            <person name="Thomas B.C."/>
            <person name="Singh A."/>
            <person name="Wilkins M.J."/>
            <person name="Karaoz U."/>
            <person name="Brodie E.L."/>
            <person name="Williams K.H."/>
            <person name="Hubbard S.S."/>
            <person name="Banfield J.F."/>
        </authorList>
    </citation>
    <scope>NUCLEOTIDE SEQUENCE [LARGE SCALE GENOMIC DNA]</scope>
</reference>
<evidence type="ECO:0000313" key="2">
    <source>
        <dbReference type="Proteomes" id="UP000178065"/>
    </source>
</evidence>
<comment type="caution">
    <text evidence="1">The sequence shown here is derived from an EMBL/GenBank/DDBJ whole genome shotgun (WGS) entry which is preliminary data.</text>
</comment>
<evidence type="ECO:0000313" key="1">
    <source>
        <dbReference type="EMBL" id="OHA65497.1"/>
    </source>
</evidence>
<dbReference type="Proteomes" id="UP000178065">
    <property type="component" value="Unassembled WGS sequence"/>
</dbReference>
<proteinExistence type="predicted"/>
<gene>
    <name evidence="1" type="ORF">A2672_00485</name>
</gene>
<accession>A0A1G2QYG1</accession>
<name>A0A1G2QYG1_9BACT</name>
<sequence length="63" mass="6872">MMNRAEYKKFVVSKLVDLIKFCFTLGLLCFLVVKAPSELSQIVSAAAAFVLGGSKLKSKLGFD</sequence>